<proteinExistence type="predicted"/>
<accession>A0A4R3VI97</accession>
<protein>
    <submittedName>
        <fullName evidence="1">Uncharacterized protein</fullName>
    </submittedName>
</protein>
<evidence type="ECO:0000313" key="1">
    <source>
        <dbReference type="EMBL" id="TCV03592.1"/>
    </source>
</evidence>
<comment type="caution">
    <text evidence="1">The sequence shown here is derived from an EMBL/GenBank/DDBJ whole genome shotgun (WGS) entry which is preliminary data.</text>
</comment>
<dbReference type="AlphaFoldDB" id="A0A4R3VI97"/>
<dbReference type="Proteomes" id="UP000295110">
    <property type="component" value="Unassembled WGS sequence"/>
</dbReference>
<evidence type="ECO:0000313" key="2">
    <source>
        <dbReference type="Proteomes" id="UP000295110"/>
    </source>
</evidence>
<reference evidence="1 2" key="1">
    <citation type="submission" date="2019-03" db="EMBL/GenBank/DDBJ databases">
        <title>Genomic Encyclopedia of Type Strains, Phase IV (KMG-IV): sequencing the most valuable type-strain genomes for metagenomic binning, comparative biology and taxonomic classification.</title>
        <authorList>
            <person name="Goeker M."/>
        </authorList>
    </citation>
    <scope>NUCLEOTIDE SEQUENCE [LARGE SCALE GENOMIC DNA]</scope>
    <source>
        <strain evidence="1 2">DSM 654</strain>
    </source>
</reference>
<gene>
    <name evidence="1" type="ORF">EV671_1003250</name>
</gene>
<sequence length="72" mass="7813">MVLTAFARRSSCGFPDRTLPARREGVAYQSGSYATKGFSDAEWRSEERDRYLAELGRDVGQLEGQLGGAGGP</sequence>
<organism evidence="1 2">
    <name type="scientific">Roseateles saccharophilus</name>
    <name type="common">Pseudomonas saccharophila</name>
    <dbReference type="NCBI Taxonomy" id="304"/>
    <lineage>
        <taxon>Bacteria</taxon>
        <taxon>Pseudomonadati</taxon>
        <taxon>Pseudomonadota</taxon>
        <taxon>Betaproteobacteria</taxon>
        <taxon>Burkholderiales</taxon>
        <taxon>Sphaerotilaceae</taxon>
        <taxon>Roseateles</taxon>
    </lineage>
</organism>
<name>A0A4R3VI97_ROSSA</name>
<dbReference type="EMBL" id="SMBU01000003">
    <property type="protein sequence ID" value="TCV03592.1"/>
    <property type="molecule type" value="Genomic_DNA"/>
</dbReference>
<keyword evidence="2" id="KW-1185">Reference proteome</keyword>